<evidence type="ECO:0000313" key="1">
    <source>
        <dbReference type="EMBL" id="KAI8558216.1"/>
    </source>
</evidence>
<dbReference type="EMBL" id="CM046391">
    <property type="protein sequence ID" value="KAI8558216.1"/>
    <property type="molecule type" value="Genomic_DNA"/>
</dbReference>
<reference evidence="1" key="1">
    <citation type="submission" date="2022-02" db="EMBL/GenBank/DDBJ databases">
        <title>Plant Genome Project.</title>
        <authorList>
            <person name="Zhang R.-G."/>
        </authorList>
    </citation>
    <scope>NUCLEOTIDE SEQUENCE</scope>
    <source>
        <strain evidence="1">AT1</strain>
    </source>
</reference>
<keyword evidence="2" id="KW-1185">Reference proteome</keyword>
<sequence>MDYRRRLPRRRLHHHCRAPETDSTHRRPPLEIKINGEVVRNRPLQIDAAHNPKLFSVINHDDRPPPPLRITPPPHRMPRPVRGVSSIVLPPVFRSTLSKQGLESLFPMEDSAVMGIWELLPHLNKFRVSSELLFPCFLGSKLREVTHRLSFFLNAMKLLKDCFSELIMVINRAVHLFPLPVSLVRLLRPEPMTRCLPGHNGKGAPI</sequence>
<name>A0ACC0NZ86_RHOML</name>
<gene>
    <name evidence="1" type="ORF">RHMOL_Rhmol04G0072900</name>
</gene>
<accession>A0ACC0NZ86</accession>
<comment type="caution">
    <text evidence="1">The sequence shown here is derived from an EMBL/GenBank/DDBJ whole genome shotgun (WGS) entry which is preliminary data.</text>
</comment>
<protein>
    <submittedName>
        <fullName evidence="1">Uncharacterized protein</fullName>
    </submittedName>
</protein>
<proteinExistence type="predicted"/>
<organism evidence="1 2">
    <name type="scientific">Rhododendron molle</name>
    <name type="common">Chinese azalea</name>
    <name type="synonym">Azalea mollis</name>
    <dbReference type="NCBI Taxonomy" id="49168"/>
    <lineage>
        <taxon>Eukaryota</taxon>
        <taxon>Viridiplantae</taxon>
        <taxon>Streptophyta</taxon>
        <taxon>Embryophyta</taxon>
        <taxon>Tracheophyta</taxon>
        <taxon>Spermatophyta</taxon>
        <taxon>Magnoliopsida</taxon>
        <taxon>eudicotyledons</taxon>
        <taxon>Gunneridae</taxon>
        <taxon>Pentapetalae</taxon>
        <taxon>asterids</taxon>
        <taxon>Ericales</taxon>
        <taxon>Ericaceae</taxon>
        <taxon>Ericoideae</taxon>
        <taxon>Rhodoreae</taxon>
        <taxon>Rhododendron</taxon>
    </lineage>
</organism>
<dbReference type="Proteomes" id="UP001062846">
    <property type="component" value="Chromosome 4"/>
</dbReference>
<evidence type="ECO:0000313" key="2">
    <source>
        <dbReference type="Proteomes" id="UP001062846"/>
    </source>
</evidence>